<keyword evidence="2" id="KW-1185">Reference proteome</keyword>
<reference evidence="1" key="1">
    <citation type="submission" date="2022-12" db="EMBL/GenBank/DDBJ databases">
        <authorList>
            <person name="Petersen C."/>
        </authorList>
    </citation>
    <scope>NUCLEOTIDE SEQUENCE</scope>
    <source>
        <strain evidence="1">IBT 16125</strain>
    </source>
</reference>
<organism evidence="1 2">
    <name type="scientific">Penicillium daleae</name>
    <dbReference type="NCBI Taxonomy" id="63821"/>
    <lineage>
        <taxon>Eukaryota</taxon>
        <taxon>Fungi</taxon>
        <taxon>Dikarya</taxon>
        <taxon>Ascomycota</taxon>
        <taxon>Pezizomycotina</taxon>
        <taxon>Eurotiomycetes</taxon>
        <taxon>Eurotiomycetidae</taxon>
        <taxon>Eurotiales</taxon>
        <taxon>Aspergillaceae</taxon>
        <taxon>Penicillium</taxon>
    </lineage>
</organism>
<sequence>MLFYIKGFKKRSLNRPVLDCPENLYRLRVLDSLGQQQLVLKEEIKDKFVFCQVARDIAGYRIILEKPITSSMIRSRIRRAREITSIEQIARPYLVRYTRAKVFNKSEEVTDALQNVILQYSDIRTFVRHYKVDVDIDVQGIIRNTGSQTALIRFACSLSTSINPDRPYKLSPQESRLITELPEVRAKQDKVDERKRKRVRENLEHYKNKQPVIDLERQLQGKLVDTKVLGALENAAPSSPEFIRVIDTILTIPGTTVEAEYQRRINTINAVTAFYSVEEGRPTQRPAQSRRRQAVDDLDYCPSSKQRKNLTQDDKQSILQNTIESVRIKSPEVRPTICFLCVGNPNLPLEKRVAKHTIPGSLTRHFLRKHVNTAWPTEGVLCNICDNQPLEHKSILVNYAEIAYGTVMRGRAQEKLTEELSNTAPKRGFQDN</sequence>
<name>A0AAD6BXE2_9EURO</name>
<accession>A0AAD6BXE2</accession>
<protein>
    <submittedName>
        <fullName evidence="1">Uncharacterized protein</fullName>
    </submittedName>
</protein>
<dbReference type="PANTHER" id="PTHR37535">
    <property type="entry name" value="FLUG DOMAIN PROTEIN"/>
    <property type="match status" value="1"/>
</dbReference>
<gene>
    <name evidence="1" type="ORF">N7458_008780</name>
</gene>
<comment type="caution">
    <text evidence="1">The sequence shown here is derived from an EMBL/GenBank/DDBJ whole genome shotgun (WGS) entry which is preliminary data.</text>
</comment>
<evidence type="ECO:0000313" key="2">
    <source>
        <dbReference type="Proteomes" id="UP001213681"/>
    </source>
</evidence>
<dbReference type="Proteomes" id="UP001213681">
    <property type="component" value="Unassembled WGS sequence"/>
</dbReference>
<evidence type="ECO:0000313" key="1">
    <source>
        <dbReference type="EMBL" id="KAJ5437782.1"/>
    </source>
</evidence>
<dbReference type="RefSeq" id="XP_056761011.1">
    <property type="nucleotide sequence ID" value="XM_056912162.1"/>
</dbReference>
<proteinExistence type="predicted"/>
<dbReference type="PANTHER" id="PTHR37535:SF2">
    <property type="entry name" value="FINGER DOMAIN PROTEIN, PUTATIVE (AFU_ORTHOLOGUE AFUA_6G09300)-RELATED"/>
    <property type="match status" value="1"/>
</dbReference>
<dbReference type="EMBL" id="JAPVEA010000008">
    <property type="protein sequence ID" value="KAJ5437782.1"/>
    <property type="molecule type" value="Genomic_DNA"/>
</dbReference>
<dbReference type="AlphaFoldDB" id="A0AAD6BXE2"/>
<dbReference type="GeneID" id="81602405"/>
<dbReference type="InterPro" id="IPR021842">
    <property type="entry name" value="DUF3435"/>
</dbReference>
<reference evidence="1" key="2">
    <citation type="journal article" date="2023" name="IMA Fungus">
        <title>Comparative genomic study of the Penicillium genus elucidates a diverse pangenome and 15 lateral gene transfer events.</title>
        <authorList>
            <person name="Petersen C."/>
            <person name="Sorensen T."/>
            <person name="Nielsen M.R."/>
            <person name="Sondergaard T.E."/>
            <person name="Sorensen J.L."/>
            <person name="Fitzpatrick D.A."/>
            <person name="Frisvad J.C."/>
            <person name="Nielsen K.L."/>
        </authorList>
    </citation>
    <scope>NUCLEOTIDE SEQUENCE</scope>
    <source>
        <strain evidence="1">IBT 16125</strain>
    </source>
</reference>
<dbReference type="Pfam" id="PF11917">
    <property type="entry name" value="DUF3435"/>
    <property type="match status" value="1"/>
</dbReference>